<proteinExistence type="inferred from homology"/>
<dbReference type="AlphaFoldDB" id="A0A1M7B8R9"/>
<keyword evidence="5" id="KW-0862">Zinc</keyword>
<feature type="transmembrane region" description="Helical" evidence="6">
    <location>
        <begin position="6"/>
        <end position="24"/>
    </location>
</feature>
<dbReference type="SUPFAM" id="SSF53187">
    <property type="entry name" value="Zn-dependent exopeptidases"/>
    <property type="match status" value="1"/>
</dbReference>
<evidence type="ECO:0000313" key="8">
    <source>
        <dbReference type="EMBL" id="SHL51039.1"/>
    </source>
</evidence>
<keyword evidence="2" id="KW-0645">Protease</keyword>
<dbReference type="Proteomes" id="UP000184386">
    <property type="component" value="Unassembled WGS sequence"/>
</dbReference>
<evidence type="ECO:0000256" key="2">
    <source>
        <dbReference type="ARBA" id="ARBA00022670"/>
    </source>
</evidence>
<keyword evidence="6" id="KW-1133">Transmembrane helix</keyword>
<evidence type="ECO:0000256" key="1">
    <source>
        <dbReference type="ARBA" id="ARBA00006247"/>
    </source>
</evidence>
<dbReference type="OrthoDB" id="9792335at2"/>
<dbReference type="PANTHER" id="PTHR45962:SF1">
    <property type="entry name" value="N-FATTY-ACYL-AMINO ACID SYNTHASE_HYDROLASE PM20D1"/>
    <property type="match status" value="1"/>
</dbReference>
<evidence type="ECO:0000313" key="9">
    <source>
        <dbReference type="Proteomes" id="UP000184386"/>
    </source>
</evidence>
<protein>
    <submittedName>
        <fullName evidence="8">Carboxypeptidase PM20D1</fullName>
    </submittedName>
</protein>
<dbReference type="GO" id="GO:0006508">
    <property type="term" value="P:proteolysis"/>
    <property type="evidence" value="ECO:0007669"/>
    <property type="project" value="UniProtKB-KW"/>
</dbReference>
<evidence type="ECO:0000256" key="4">
    <source>
        <dbReference type="ARBA" id="ARBA00022801"/>
    </source>
</evidence>
<keyword evidence="8" id="KW-0121">Carboxypeptidase</keyword>
<dbReference type="Pfam" id="PF07687">
    <property type="entry name" value="M20_dimer"/>
    <property type="match status" value="1"/>
</dbReference>
<reference evidence="8 9" key="1">
    <citation type="submission" date="2016-11" db="EMBL/GenBank/DDBJ databases">
        <authorList>
            <person name="Jaros S."/>
            <person name="Januszkiewicz K."/>
            <person name="Wedrychowicz H."/>
        </authorList>
    </citation>
    <scope>NUCLEOTIDE SEQUENCE [LARGE SCALE GENOMIC DNA]</scope>
    <source>
        <strain evidence="8 9">DSM 15929</strain>
    </source>
</reference>
<keyword evidence="4" id="KW-0378">Hydrolase</keyword>
<dbReference type="InterPro" id="IPR047177">
    <property type="entry name" value="Pept_M20A"/>
</dbReference>
<keyword evidence="6" id="KW-0472">Membrane</keyword>
<dbReference type="STRING" id="1121322.SAMN02745136_05059"/>
<keyword evidence="9" id="KW-1185">Reference proteome</keyword>
<dbReference type="InterPro" id="IPR002933">
    <property type="entry name" value="Peptidase_M20"/>
</dbReference>
<dbReference type="GO" id="GO:0004180">
    <property type="term" value="F:carboxypeptidase activity"/>
    <property type="evidence" value="ECO:0007669"/>
    <property type="project" value="UniProtKB-KW"/>
</dbReference>
<keyword evidence="6" id="KW-0812">Transmembrane</keyword>
<dbReference type="RefSeq" id="WP_073279971.1">
    <property type="nucleotide sequence ID" value="NZ_FRAC01000035.1"/>
</dbReference>
<accession>A0A1M7B8R9</accession>
<keyword evidence="3" id="KW-0479">Metal-binding</keyword>
<gene>
    <name evidence="8" type="ORF">SAMN02745136_05059</name>
</gene>
<dbReference type="Gene3D" id="3.40.630.10">
    <property type="entry name" value="Zn peptidases"/>
    <property type="match status" value="1"/>
</dbReference>
<dbReference type="Gene3D" id="3.30.70.360">
    <property type="match status" value="1"/>
</dbReference>
<feature type="domain" description="Peptidase M20 dimerisation" evidence="7">
    <location>
        <begin position="230"/>
        <end position="376"/>
    </location>
</feature>
<name>A0A1M7B8R9_9FIRM</name>
<organism evidence="8 9">
    <name type="scientific">Anaerocolumna jejuensis DSM 15929</name>
    <dbReference type="NCBI Taxonomy" id="1121322"/>
    <lineage>
        <taxon>Bacteria</taxon>
        <taxon>Bacillati</taxon>
        <taxon>Bacillota</taxon>
        <taxon>Clostridia</taxon>
        <taxon>Lachnospirales</taxon>
        <taxon>Lachnospiraceae</taxon>
        <taxon>Anaerocolumna</taxon>
    </lineage>
</organism>
<dbReference type="InterPro" id="IPR011650">
    <property type="entry name" value="Peptidase_M20_dimer"/>
</dbReference>
<evidence type="ECO:0000259" key="7">
    <source>
        <dbReference type="Pfam" id="PF07687"/>
    </source>
</evidence>
<evidence type="ECO:0000256" key="5">
    <source>
        <dbReference type="ARBA" id="ARBA00022833"/>
    </source>
</evidence>
<sequence length="477" mass="53514">MVGIIIVIIILAFLAVIFIRAMLFKPEKTEGIEKEQILVNNSKIIDDMSAMIRCKTVSYRDEALIDREEFREFEELLKKRFPRIHEKCELEKVGKTGLLYYLKGKSSAKPSVCMAHYDVVPVEEAQWRKPAFDGLVEDGYIWGRGTLDTKGTLCGVMEALEQLLAEGYIPENDLYLAFSGEEEIAGDSCPDMVAHLENKGIKPALVLDEGGAVVDHVFPGVTGECALVGIGEKGSVDMDFEMESQGGHASTPPVHTILGQLSEAVTKIEKHPFKRQMTKPVLEMFDTLGRHSSFAYRIIFANLWCFAPVLDMICKKAGGELNAMVRTTVAVTRMEGSKAYNVLPSKARFGINMRLLGEDTIDSAVEYLKKTIGNDKIKTSLVSGMNPSICSDTSCEEWHKLKKVIKITWPEVVVSPYLMMACSDSRHYCRITDRVYRFSAMRLSKEERGLIHGHNERIPIAALLQTVEFYVRLLKEL</sequence>
<dbReference type="GO" id="GO:0046872">
    <property type="term" value="F:metal ion binding"/>
    <property type="evidence" value="ECO:0007669"/>
    <property type="project" value="UniProtKB-KW"/>
</dbReference>
<dbReference type="SUPFAM" id="SSF55031">
    <property type="entry name" value="Bacterial exopeptidase dimerisation domain"/>
    <property type="match status" value="1"/>
</dbReference>
<dbReference type="PANTHER" id="PTHR45962">
    <property type="entry name" value="N-FATTY-ACYL-AMINO ACID SYNTHASE/HYDROLASE PM20D1"/>
    <property type="match status" value="1"/>
</dbReference>
<dbReference type="Gene3D" id="1.10.150.900">
    <property type="match status" value="1"/>
</dbReference>
<dbReference type="InterPro" id="IPR036264">
    <property type="entry name" value="Bact_exopeptidase_dim_dom"/>
</dbReference>
<comment type="similarity">
    <text evidence="1">Belongs to the peptidase M20A family.</text>
</comment>
<dbReference type="EMBL" id="FRAC01000035">
    <property type="protein sequence ID" value="SHL51039.1"/>
    <property type="molecule type" value="Genomic_DNA"/>
</dbReference>
<dbReference type="Pfam" id="PF01546">
    <property type="entry name" value="Peptidase_M20"/>
    <property type="match status" value="1"/>
</dbReference>
<evidence type="ECO:0000256" key="6">
    <source>
        <dbReference type="SAM" id="Phobius"/>
    </source>
</evidence>
<evidence type="ECO:0000256" key="3">
    <source>
        <dbReference type="ARBA" id="ARBA00022723"/>
    </source>
</evidence>